<name>A0A5Q6S227_9ACTN</name>
<dbReference type="SUPFAM" id="SSF54001">
    <property type="entry name" value="Cysteine proteinases"/>
    <property type="match status" value="1"/>
</dbReference>
<evidence type="ECO:0000256" key="6">
    <source>
        <dbReference type="SAM" id="MobiDB-lite"/>
    </source>
</evidence>
<evidence type="ECO:0000313" key="10">
    <source>
        <dbReference type="Proteomes" id="UP000307768"/>
    </source>
</evidence>
<dbReference type="RefSeq" id="WP_149767208.1">
    <property type="nucleotide sequence ID" value="NZ_VDFQ02000001.1"/>
</dbReference>
<dbReference type="InterPro" id="IPR038765">
    <property type="entry name" value="Papain-like_cys_pep_sf"/>
</dbReference>
<keyword evidence="3" id="KW-0378">Hydrolase</keyword>
<reference evidence="9 10" key="1">
    <citation type="submission" date="2019-09" db="EMBL/GenBank/DDBJ databases">
        <title>Mumia zhuanghuii sp. nov. isolated from the intestinal contents of plateau pika (Ochotona curzoniae) in the Qinghai-Tibet plateau of China.</title>
        <authorList>
            <person name="Tian Z."/>
        </authorList>
    </citation>
    <scope>NUCLEOTIDE SEQUENCE [LARGE SCALE GENOMIC DNA]</scope>
    <source>
        <strain evidence="10">350</strain>
        <strain evidence="9">Z350</strain>
    </source>
</reference>
<evidence type="ECO:0000313" key="9">
    <source>
        <dbReference type="EMBL" id="KAA1424415.1"/>
    </source>
</evidence>
<dbReference type="OrthoDB" id="5177647at2"/>
<comment type="caution">
    <text evidence="9">The sequence shown here is derived from an EMBL/GenBank/DDBJ whole genome shotgun (WGS) entry which is preliminary data.</text>
</comment>
<dbReference type="PROSITE" id="PS51935">
    <property type="entry name" value="NLPC_P60"/>
    <property type="match status" value="1"/>
</dbReference>
<dbReference type="EMBL" id="VDFQ02000008">
    <property type="protein sequence ID" value="KAA1418030.1"/>
    <property type="molecule type" value="Genomic_DNA"/>
</dbReference>
<feature type="region of interest" description="Disordered" evidence="6">
    <location>
        <begin position="257"/>
        <end position="307"/>
    </location>
</feature>
<dbReference type="Proteomes" id="UP000307768">
    <property type="component" value="Unassembled WGS sequence"/>
</dbReference>
<feature type="domain" description="NlpC/P60" evidence="7">
    <location>
        <begin position="308"/>
        <end position="428"/>
    </location>
</feature>
<gene>
    <name evidence="9" type="ORF">FE697_000315</name>
    <name evidence="8" type="ORF">FE697_021575</name>
</gene>
<evidence type="ECO:0000256" key="2">
    <source>
        <dbReference type="ARBA" id="ARBA00022670"/>
    </source>
</evidence>
<keyword evidence="4" id="KW-0788">Thiol protease</keyword>
<dbReference type="GO" id="GO:0006508">
    <property type="term" value="P:proteolysis"/>
    <property type="evidence" value="ECO:0007669"/>
    <property type="project" value="UniProtKB-KW"/>
</dbReference>
<proteinExistence type="inferred from homology"/>
<dbReference type="GO" id="GO:0008234">
    <property type="term" value="F:cysteine-type peptidase activity"/>
    <property type="evidence" value="ECO:0007669"/>
    <property type="project" value="UniProtKB-KW"/>
</dbReference>
<feature type="coiled-coil region" evidence="5">
    <location>
        <begin position="84"/>
        <end position="118"/>
    </location>
</feature>
<protein>
    <submittedName>
        <fullName evidence="9">NlpC/P60 family protein</fullName>
    </submittedName>
</protein>
<dbReference type="PANTHER" id="PTHR47359:SF3">
    <property type="entry name" value="NLP_P60 DOMAIN-CONTAINING PROTEIN-RELATED"/>
    <property type="match status" value="1"/>
</dbReference>
<evidence type="ECO:0000259" key="7">
    <source>
        <dbReference type="PROSITE" id="PS51935"/>
    </source>
</evidence>
<feature type="coiled-coil region" evidence="5">
    <location>
        <begin position="192"/>
        <end position="242"/>
    </location>
</feature>
<keyword evidence="2" id="KW-0645">Protease</keyword>
<evidence type="ECO:0000313" key="8">
    <source>
        <dbReference type="EMBL" id="KAA1418030.1"/>
    </source>
</evidence>
<evidence type="ECO:0000256" key="5">
    <source>
        <dbReference type="SAM" id="Coils"/>
    </source>
</evidence>
<dbReference type="EMBL" id="VDFQ02000001">
    <property type="protein sequence ID" value="KAA1424415.1"/>
    <property type="molecule type" value="Genomic_DNA"/>
</dbReference>
<organism evidence="9 10">
    <name type="scientific">Mumia zhuanghuii</name>
    <dbReference type="NCBI Taxonomy" id="2585211"/>
    <lineage>
        <taxon>Bacteria</taxon>
        <taxon>Bacillati</taxon>
        <taxon>Actinomycetota</taxon>
        <taxon>Actinomycetes</taxon>
        <taxon>Propionibacteriales</taxon>
        <taxon>Nocardioidaceae</taxon>
        <taxon>Mumia</taxon>
    </lineage>
</organism>
<evidence type="ECO:0000256" key="3">
    <source>
        <dbReference type="ARBA" id="ARBA00022801"/>
    </source>
</evidence>
<dbReference type="Gene3D" id="3.90.1720.10">
    <property type="entry name" value="endopeptidase domain like (from Nostoc punctiforme)"/>
    <property type="match status" value="1"/>
</dbReference>
<sequence>MRLGRHGEAGALRRALVPLLAAGTLTFTGVGAAYADPAPTDDIPSAEDVAQAQTNAAAKADDVVSIRARITAATARVDTLAAQAAAASEKYNGAEYALAQAEKAVAAAKADAEGAATAAEAERRLVERLTLGGVAVRDPYHRLRSFFYEDGPTSILNDIAAYDAVGDASRAALARYESKRAVAASLQRAAEVAVAKQEKATASAKAAKQEAETAVAAAAAARASLQRDRDQLIRELAHAEGISVTIARKRQRALEKLAQAAQESANRPPEDLSQIAPTPTPAPSPAPGPAPAPSPSPTPVDPNPPKRVKGVEAAIRFAMEQVGEPYVWAGAGPDVWDCSGLTMRAWGAAGKALPHFSGAQYASSVPISLADAKRGDLLFWSRGGPSSIYHVALYLGDGWMIEAPRPGKNVQVVSVYASTTPDLAARIR</sequence>
<comment type="similarity">
    <text evidence="1">Belongs to the peptidase C40 family.</text>
</comment>
<dbReference type="InterPro" id="IPR000064">
    <property type="entry name" value="NLP_P60_dom"/>
</dbReference>
<feature type="compositionally biased region" description="Pro residues" evidence="6">
    <location>
        <begin position="278"/>
        <end position="305"/>
    </location>
</feature>
<evidence type="ECO:0000256" key="4">
    <source>
        <dbReference type="ARBA" id="ARBA00022807"/>
    </source>
</evidence>
<keyword evidence="5" id="KW-0175">Coiled coil</keyword>
<evidence type="ECO:0000256" key="1">
    <source>
        <dbReference type="ARBA" id="ARBA00007074"/>
    </source>
</evidence>
<accession>A0A5Q6S227</accession>
<dbReference type="PANTHER" id="PTHR47359">
    <property type="entry name" value="PEPTIDOGLYCAN DL-ENDOPEPTIDASE CWLO"/>
    <property type="match status" value="1"/>
</dbReference>
<dbReference type="Pfam" id="PF00877">
    <property type="entry name" value="NLPC_P60"/>
    <property type="match status" value="1"/>
</dbReference>
<dbReference type="InterPro" id="IPR051794">
    <property type="entry name" value="PG_Endopeptidase_C40"/>
</dbReference>
<dbReference type="AlphaFoldDB" id="A0A5Q6S227"/>